<dbReference type="AlphaFoldDB" id="A0A9D2TJ81"/>
<organism evidence="1 2">
    <name type="scientific">Candidatus Ruthenibacterium merdavium</name>
    <dbReference type="NCBI Taxonomy" id="2838752"/>
    <lineage>
        <taxon>Bacteria</taxon>
        <taxon>Bacillati</taxon>
        <taxon>Bacillota</taxon>
        <taxon>Clostridia</taxon>
        <taxon>Eubacteriales</taxon>
        <taxon>Oscillospiraceae</taxon>
        <taxon>Ruthenibacterium</taxon>
    </lineage>
</organism>
<dbReference type="Proteomes" id="UP000823918">
    <property type="component" value="Unassembled WGS sequence"/>
</dbReference>
<name>A0A9D2TJ81_9FIRM</name>
<reference evidence="1" key="2">
    <citation type="submission" date="2021-04" db="EMBL/GenBank/DDBJ databases">
        <authorList>
            <person name="Gilroy R."/>
        </authorList>
    </citation>
    <scope>NUCLEOTIDE SEQUENCE</scope>
    <source>
        <strain evidence="1">5933</strain>
    </source>
</reference>
<reference evidence="1" key="1">
    <citation type="journal article" date="2021" name="PeerJ">
        <title>Extensive microbial diversity within the chicken gut microbiome revealed by metagenomics and culture.</title>
        <authorList>
            <person name="Gilroy R."/>
            <person name="Ravi A."/>
            <person name="Getino M."/>
            <person name="Pursley I."/>
            <person name="Horton D.L."/>
            <person name="Alikhan N.F."/>
            <person name="Baker D."/>
            <person name="Gharbi K."/>
            <person name="Hall N."/>
            <person name="Watson M."/>
            <person name="Adriaenssens E.M."/>
            <person name="Foster-Nyarko E."/>
            <person name="Jarju S."/>
            <person name="Secka A."/>
            <person name="Antonio M."/>
            <person name="Oren A."/>
            <person name="Chaudhuri R.R."/>
            <person name="La Ragione R."/>
            <person name="Hildebrand F."/>
            <person name="Pallen M.J."/>
        </authorList>
    </citation>
    <scope>NUCLEOTIDE SEQUENCE</scope>
    <source>
        <strain evidence="1">5933</strain>
    </source>
</reference>
<evidence type="ECO:0008006" key="3">
    <source>
        <dbReference type="Google" id="ProtNLM"/>
    </source>
</evidence>
<evidence type="ECO:0000313" key="2">
    <source>
        <dbReference type="Proteomes" id="UP000823918"/>
    </source>
</evidence>
<proteinExistence type="predicted"/>
<dbReference type="Gene3D" id="3.40.30.10">
    <property type="entry name" value="Glutaredoxin"/>
    <property type="match status" value="1"/>
</dbReference>
<dbReference type="InterPro" id="IPR036249">
    <property type="entry name" value="Thioredoxin-like_sf"/>
</dbReference>
<dbReference type="EMBL" id="DWWA01000029">
    <property type="protein sequence ID" value="HJC72325.1"/>
    <property type="molecule type" value="Genomic_DNA"/>
</dbReference>
<accession>A0A9D2TJ81</accession>
<dbReference type="SUPFAM" id="SSF52833">
    <property type="entry name" value="Thioredoxin-like"/>
    <property type="match status" value="1"/>
</dbReference>
<protein>
    <recommendedName>
        <fullName evidence="3">Glutaredoxin</fullName>
    </recommendedName>
</protein>
<comment type="caution">
    <text evidence="1">The sequence shown here is derived from an EMBL/GenBank/DDBJ whole genome shotgun (WGS) entry which is preliminary data.</text>
</comment>
<evidence type="ECO:0000313" key="1">
    <source>
        <dbReference type="EMBL" id="HJC72325.1"/>
    </source>
</evidence>
<gene>
    <name evidence="1" type="ORF">H9698_05980</name>
</gene>
<sequence>MKATIYGTLICPDCVELKEWLGAHPEKIGWTWVDITESTQNLKDFLAVRDKSHVFDDVRAAGNIGIPCFVMENGQVVLDAEQACTMLDTAQGE</sequence>